<dbReference type="GeneID" id="25726183"/>
<feature type="compositionally biased region" description="Low complexity" evidence="1">
    <location>
        <begin position="83"/>
        <end position="102"/>
    </location>
</feature>
<sequence length="454" mass="44634">MDALTPRSRQAALEAGLADQEAPRSARAEEEAATAAMRKEVLLAAARPSSRCASPSAFGAAGVQGINLKQMAARAASPPPPLRGSRPGTPRGGAPAAREGAGLSHRSPRQDDQTPRRMASPALAPAALGRASGAHDDGGASEDERSDSGEPGAAGQPAAAPVAPIARAQPVLQIDAPPEGPASPAAPAARESGEGEAAAAMATASSLGFWRTRSSGLAPTLSLTGAPINPRRITGPGGLTAAEILLMDARRPSRADDDELMWAHGGGHGALAATSVDPITEEAAVAGIFGGDVAPEAATHPPAAVAHPPEVAAQPRVTIAARIKRYAQPAVIVALSVALIVTMVFTFAPALAALTGGAAVAAPTAAAVAGGSATAAAAATGTAAALASGFAVAPLVADVIGFVGAQNPAWLQPGLDPSKLSSGPPTAAQCAYLAAMPAVQYLCTGTVTGGVKFS</sequence>
<dbReference type="AlphaFoldDB" id="A0A0D2LNM9"/>
<feature type="compositionally biased region" description="Low complexity" evidence="1">
    <location>
        <begin position="151"/>
        <end position="161"/>
    </location>
</feature>
<dbReference type="Proteomes" id="UP000054498">
    <property type="component" value="Unassembled WGS sequence"/>
</dbReference>
<feature type="compositionally biased region" description="Low complexity" evidence="1">
    <location>
        <begin position="182"/>
        <end position="199"/>
    </location>
</feature>
<feature type="region of interest" description="Disordered" evidence="1">
    <location>
        <begin position="174"/>
        <end position="199"/>
    </location>
</feature>
<feature type="region of interest" description="Disordered" evidence="1">
    <location>
        <begin position="70"/>
        <end position="161"/>
    </location>
</feature>
<feature type="compositionally biased region" description="Basic and acidic residues" evidence="1">
    <location>
        <begin position="133"/>
        <end position="148"/>
    </location>
</feature>
<gene>
    <name evidence="3" type="ORF">MNEG_0065</name>
</gene>
<dbReference type="EMBL" id="KK100226">
    <property type="protein sequence ID" value="KIZ07879.1"/>
    <property type="molecule type" value="Genomic_DNA"/>
</dbReference>
<keyword evidence="2" id="KW-1133">Transmembrane helix</keyword>
<feature type="compositionally biased region" description="Basic and acidic residues" evidence="1">
    <location>
        <begin position="21"/>
        <end position="30"/>
    </location>
</feature>
<name>A0A0D2LNM9_9CHLO</name>
<dbReference type="RefSeq" id="XP_013906898.1">
    <property type="nucleotide sequence ID" value="XM_014051444.1"/>
</dbReference>
<protein>
    <submittedName>
        <fullName evidence="3">Uncharacterized protein</fullName>
    </submittedName>
</protein>
<accession>A0A0D2LNM9</accession>
<feature type="region of interest" description="Disordered" evidence="1">
    <location>
        <begin position="1"/>
        <end position="33"/>
    </location>
</feature>
<evidence type="ECO:0000313" key="4">
    <source>
        <dbReference type="Proteomes" id="UP000054498"/>
    </source>
</evidence>
<evidence type="ECO:0000256" key="1">
    <source>
        <dbReference type="SAM" id="MobiDB-lite"/>
    </source>
</evidence>
<dbReference type="KEGG" id="mng:MNEG_0065"/>
<reference evidence="3 4" key="1">
    <citation type="journal article" date="2013" name="BMC Genomics">
        <title>Reconstruction of the lipid metabolism for the microalga Monoraphidium neglectum from its genome sequence reveals characteristics suitable for biofuel production.</title>
        <authorList>
            <person name="Bogen C."/>
            <person name="Al-Dilaimi A."/>
            <person name="Albersmeier A."/>
            <person name="Wichmann J."/>
            <person name="Grundmann M."/>
            <person name="Rupp O."/>
            <person name="Lauersen K.J."/>
            <person name="Blifernez-Klassen O."/>
            <person name="Kalinowski J."/>
            <person name="Goesmann A."/>
            <person name="Mussgnug J.H."/>
            <person name="Kruse O."/>
        </authorList>
    </citation>
    <scope>NUCLEOTIDE SEQUENCE [LARGE SCALE GENOMIC DNA]</scope>
    <source>
        <strain evidence="3 4">SAG 48.87</strain>
    </source>
</reference>
<evidence type="ECO:0000256" key="2">
    <source>
        <dbReference type="SAM" id="Phobius"/>
    </source>
</evidence>
<dbReference type="OrthoDB" id="10674374at2759"/>
<keyword evidence="4" id="KW-1185">Reference proteome</keyword>
<keyword evidence="2" id="KW-0472">Membrane</keyword>
<organism evidence="3 4">
    <name type="scientific">Monoraphidium neglectum</name>
    <dbReference type="NCBI Taxonomy" id="145388"/>
    <lineage>
        <taxon>Eukaryota</taxon>
        <taxon>Viridiplantae</taxon>
        <taxon>Chlorophyta</taxon>
        <taxon>core chlorophytes</taxon>
        <taxon>Chlorophyceae</taxon>
        <taxon>CS clade</taxon>
        <taxon>Sphaeropleales</taxon>
        <taxon>Selenastraceae</taxon>
        <taxon>Monoraphidium</taxon>
    </lineage>
</organism>
<feature type="transmembrane region" description="Helical" evidence="2">
    <location>
        <begin position="330"/>
        <end position="354"/>
    </location>
</feature>
<proteinExistence type="predicted"/>
<evidence type="ECO:0000313" key="3">
    <source>
        <dbReference type="EMBL" id="KIZ07879.1"/>
    </source>
</evidence>
<keyword evidence="2" id="KW-0812">Transmembrane</keyword>